<feature type="domain" description="Reverse transcriptase/retrotransposon-derived protein RNase H-like" evidence="2">
    <location>
        <begin position="343"/>
        <end position="394"/>
    </location>
</feature>
<dbReference type="CDD" id="cd01647">
    <property type="entry name" value="RT_LTR"/>
    <property type="match status" value="1"/>
</dbReference>
<keyword evidence="1" id="KW-0511">Multifunctional enzyme</keyword>
<dbReference type="GO" id="GO:0003824">
    <property type="term" value="F:catalytic activity"/>
    <property type="evidence" value="ECO:0007669"/>
    <property type="project" value="UniProtKB-KW"/>
</dbReference>
<dbReference type="Pfam" id="PF17919">
    <property type="entry name" value="RT_RNaseH_2"/>
    <property type="match status" value="1"/>
</dbReference>
<dbReference type="InterPro" id="IPR041577">
    <property type="entry name" value="RT_RNaseH_2"/>
</dbReference>
<dbReference type="SUPFAM" id="SSF56672">
    <property type="entry name" value="DNA/RNA polymerases"/>
    <property type="match status" value="1"/>
</dbReference>
<sequence length="406" mass="46224">MEDPEFSQLILGRTWQKGARAIIDMDDEIIHIRAGTNLTIVKWSDVATLGTVQVQQAQPVKWNFAEGFTDEDENQFLDDQPYIVLVAEVNLVPLTDEEKQKELRKYLKSIKRKMTLGAPPQVPTYPEEMNFREDQFGILNTPRQIDETPAEQAVGHHLLDRARYEPVGQDVLAADYRDMKGIPPEIAEHRIDLLPNTRPLRSQRYRLNPNYAKRVKKELDKLLEARFIYPVETLAWLSPIVVVPKKNGKLRICIDYRKLNASTVTDAFPLPYIDLMLESIARQEMYSFMDGFSGYNQMEAPGDFKGVQRFIGAVDYYRQFICDFAHIALPLFGLLQTDQTFEWNEDCQVAFDLLRNALVSSPILAVPDWNKPFHVHTDASAFAIGAVLAQPGKVTGITPSRISPGS</sequence>
<proteinExistence type="predicted"/>
<comment type="caution">
    <text evidence="3">The sequence shown here is derived from an EMBL/GenBank/DDBJ whole genome shotgun (WGS) entry which is preliminary data.</text>
</comment>
<keyword evidence="4" id="KW-1185">Reference proteome</keyword>
<evidence type="ECO:0000256" key="1">
    <source>
        <dbReference type="ARBA" id="ARBA00023268"/>
    </source>
</evidence>
<reference evidence="3 4" key="1">
    <citation type="submission" date="2024-09" db="EMBL/GenBank/DDBJ databases">
        <title>Chromosome-scale assembly of Riccia fluitans.</title>
        <authorList>
            <person name="Paukszto L."/>
            <person name="Sawicki J."/>
            <person name="Karawczyk K."/>
            <person name="Piernik-Szablinska J."/>
            <person name="Szczecinska M."/>
            <person name="Mazdziarz M."/>
        </authorList>
    </citation>
    <scope>NUCLEOTIDE SEQUENCE [LARGE SCALE GENOMIC DNA]</scope>
    <source>
        <strain evidence="3">Rf_01</strain>
        <tissue evidence="3">Aerial parts of the thallus</tissue>
    </source>
</reference>
<dbReference type="Gene3D" id="3.30.70.270">
    <property type="match status" value="1"/>
</dbReference>
<evidence type="ECO:0000313" key="3">
    <source>
        <dbReference type="EMBL" id="KAL2628581.1"/>
    </source>
</evidence>
<dbReference type="EMBL" id="JBHFFA010000004">
    <property type="protein sequence ID" value="KAL2628581.1"/>
    <property type="molecule type" value="Genomic_DNA"/>
</dbReference>
<dbReference type="PANTHER" id="PTHR37984">
    <property type="entry name" value="PROTEIN CBG26694"/>
    <property type="match status" value="1"/>
</dbReference>
<accession>A0ABD1YD40</accession>
<dbReference type="PANTHER" id="PTHR37984:SF5">
    <property type="entry name" value="PROTEIN NYNRIN-LIKE"/>
    <property type="match status" value="1"/>
</dbReference>
<organism evidence="3 4">
    <name type="scientific">Riccia fluitans</name>
    <dbReference type="NCBI Taxonomy" id="41844"/>
    <lineage>
        <taxon>Eukaryota</taxon>
        <taxon>Viridiplantae</taxon>
        <taxon>Streptophyta</taxon>
        <taxon>Embryophyta</taxon>
        <taxon>Marchantiophyta</taxon>
        <taxon>Marchantiopsida</taxon>
        <taxon>Marchantiidae</taxon>
        <taxon>Marchantiales</taxon>
        <taxon>Ricciaceae</taxon>
        <taxon>Riccia</taxon>
    </lineage>
</organism>
<dbReference type="Proteomes" id="UP001605036">
    <property type="component" value="Unassembled WGS sequence"/>
</dbReference>
<dbReference type="FunFam" id="3.30.70.270:FF:000020">
    <property type="entry name" value="Transposon Tf2-6 polyprotein-like Protein"/>
    <property type="match status" value="1"/>
</dbReference>
<protein>
    <recommendedName>
        <fullName evidence="2">Reverse transcriptase/retrotransposon-derived protein RNase H-like domain-containing protein</fullName>
    </recommendedName>
</protein>
<dbReference type="InterPro" id="IPR043128">
    <property type="entry name" value="Rev_trsase/Diguanyl_cyclase"/>
</dbReference>
<dbReference type="AlphaFoldDB" id="A0ABD1YD40"/>
<gene>
    <name evidence="3" type="ORF">R1flu_013267</name>
</gene>
<name>A0ABD1YD40_9MARC</name>
<dbReference type="InterPro" id="IPR043502">
    <property type="entry name" value="DNA/RNA_pol_sf"/>
</dbReference>
<evidence type="ECO:0000259" key="2">
    <source>
        <dbReference type="Pfam" id="PF17919"/>
    </source>
</evidence>
<evidence type="ECO:0000313" key="4">
    <source>
        <dbReference type="Proteomes" id="UP001605036"/>
    </source>
</evidence>
<dbReference type="Gene3D" id="3.10.10.10">
    <property type="entry name" value="HIV Type 1 Reverse Transcriptase, subunit A, domain 1"/>
    <property type="match status" value="1"/>
</dbReference>
<dbReference type="InterPro" id="IPR050951">
    <property type="entry name" value="Retrovirus_Pol_polyprotein"/>
</dbReference>